<protein>
    <submittedName>
        <fullName evidence="2">Negative regulatory protein YxlD</fullName>
    </submittedName>
</protein>
<evidence type="ECO:0000313" key="2">
    <source>
        <dbReference type="EMBL" id="GIQ64757.1"/>
    </source>
</evidence>
<dbReference type="Proteomes" id="UP000680304">
    <property type="component" value="Unassembled WGS sequence"/>
</dbReference>
<gene>
    <name evidence="2" type="primary">yxlD</name>
    <name evidence="2" type="ORF">PACILC2_33250</name>
</gene>
<sequence length="70" mass="8726">MAESLKELAEVEYWVWLVIAPIMLTQSTWLFIDARKRKRYPWFWGLWGLIQFPLPLLFYWLLVRRKRKVK</sequence>
<organism evidence="2 3">
    <name type="scientific">Paenibacillus cisolokensis</name>
    <dbReference type="NCBI Taxonomy" id="1658519"/>
    <lineage>
        <taxon>Bacteria</taxon>
        <taxon>Bacillati</taxon>
        <taxon>Bacillota</taxon>
        <taxon>Bacilli</taxon>
        <taxon>Bacillales</taxon>
        <taxon>Paenibacillaceae</taxon>
        <taxon>Paenibacillus</taxon>
    </lineage>
</organism>
<evidence type="ECO:0000313" key="3">
    <source>
        <dbReference type="Proteomes" id="UP000680304"/>
    </source>
</evidence>
<accession>A0ABQ4N954</accession>
<keyword evidence="3" id="KW-1185">Reference proteome</keyword>
<comment type="caution">
    <text evidence="2">The sequence shown here is derived from an EMBL/GenBank/DDBJ whole genome shotgun (WGS) entry which is preliminary data.</text>
</comment>
<dbReference type="EMBL" id="BOVJ01000106">
    <property type="protein sequence ID" value="GIQ64757.1"/>
    <property type="molecule type" value="Genomic_DNA"/>
</dbReference>
<proteinExistence type="predicted"/>
<keyword evidence="1" id="KW-0472">Membrane</keyword>
<feature type="transmembrane region" description="Helical" evidence="1">
    <location>
        <begin position="13"/>
        <end position="32"/>
    </location>
</feature>
<keyword evidence="1" id="KW-1133">Transmembrane helix</keyword>
<keyword evidence="1" id="KW-0812">Transmembrane</keyword>
<dbReference type="RefSeq" id="WP_062495294.1">
    <property type="nucleotide sequence ID" value="NZ_BOVJ01000106.1"/>
</dbReference>
<feature type="transmembrane region" description="Helical" evidence="1">
    <location>
        <begin position="44"/>
        <end position="62"/>
    </location>
</feature>
<name>A0ABQ4N954_9BACL</name>
<reference evidence="2 3" key="1">
    <citation type="submission" date="2021-04" db="EMBL/GenBank/DDBJ databases">
        <title>Draft genome sequence of Paenibacillus cisolokensis, LC2-13A.</title>
        <authorList>
            <person name="Uke A."/>
            <person name="Chhe C."/>
            <person name="Baramee S."/>
            <person name="Kosugi A."/>
        </authorList>
    </citation>
    <scope>NUCLEOTIDE SEQUENCE [LARGE SCALE GENOMIC DNA]</scope>
    <source>
        <strain evidence="2 3">LC2-13A</strain>
    </source>
</reference>
<evidence type="ECO:0000256" key="1">
    <source>
        <dbReference type="SAM" id="Phobius"/>
    </source>
</evidence>